<dbReference type="InterPro" id="IPR011006">
    <property type="entry name" value="CheY-like_superfamily"/>
</dbReference>
<name>A0A850T5P8_9BACT</name>
<dbReference type="InterPro" id="IPR035965">
    <property type="entry name" value="PAS-like_dom_sf"/>
</dbReference>
<dbReference type="PROSITE" id="PS50113">
    <property type="entry name" value="PAC"/>
    <property type="match status" value="3"/>
</dbReference>
<gene>
    <name evidence="14" type="ORF">HXW94_06520</name>
</gene>
<feature type="domain" description="PAC" evidence="13">
    <location>
        <begin position="81"/>
        <end position="130"/>
    </location>
</feature>
<dbReference type="SMART" id="SM00091">
    <property type="entry name" value="PAS"/>
    <property type="match status" value="2"/>
</dbReference>
<dbReference type="SMART" id="SM00448">
    <property type="entry name" value="REC"/>
    <property type="match status" value="1"/>
</dbReference>
<dbReference type="SUPFAM" id="SSF55781">
    <property type="entry name" value="GAF domain-like"/>
    <property type="match status" value="1"/>
</dbReference>
<dbReference type="GO" id="GO:0006355">
    <property type="term" value="P:regulation of DNA-templated transcription"/>
    <property type="evidence" value="ECO:0007669"/>
    <property type="project" value="InterPro"/>
</dbReference>
<feature type="domain" description="Histidine kinase" evidence="10">
    <location>
        <begin position="566"/>
        <end position="789"/>
    </location>
</feature>
<dbReference type="PROSITE" id="PS50109">
    <property type="entry name" value="HIS_KIN"/>
    <property type="match status" value="1"/>
</dbReference>
<keyword evidence="3 9" id="KW-0597">Phosphoprotein</keyword>
<feature type="domain" description="PAC" evidence="13">
    <location>
        <begin position="206"/>
        <end position="258"/>
    </location>
</feature>
<dbReference type="PANTHER" id="PTHR43065:SF42">
    <property type="entry name" value="TWO-COMPONENT SENSOR PPRA"/>
    <property type="match status" value="1"/>
</dbReference>
<dbReference type="SUPFAM" id="SSF52172">
    <property type="entry name" value="CheY-like"/>
    <property type="match status" value="1"/>
</dbReference>
<evidence type="ECO:0000256" key="4">
    <source>
        <dbReference type="ARBA" id="ARBA00022679"/>
    </source>
</evidence>
<keyword evidence="15" id="KW-1185">Reference proteome</keyword>
<dbReference type="PRINTS" id="PR00344">
    <property type="entry name" value="BCTRLSENSOR"/>
</dbReference>
<evidence type="ECO:0000313" key="14">
    <source>
        <dbReference type="EMBL" id="NWH04642.1"/>
    </source>
</evidence>
<comment type="catalytic activity">
    <reaction evidence="1">
        <text>ATP + protein L-histidine = ADP + protein N-phospho-L-histidine.</text>
        <dbReference type="EC" id="2.7.13.3"/>
    </reaction>
</comment>
<dbReference type="InterPro" id="IPR003661">
    <property type="entry name" value="HisK_dim/P_dom"/>
</dbReference>
<dbReference type="InterPro" id="IPR001610">
    <property type="entry name" value="PAC"/>
</dbReference>
<evidence type="ECO:0000313" key="15">
    <source>
        <dbReference type="Proteomes" id="UP000553343"/>
    </source>
</evidence>
<dbReference type="InterPro" id="IPR004358">
    <property type="entry name" value="Sig_transdc_His_kin-like_C"/>
</dbReference>
<dbReference type="SUPFAM" id="SSF55874">
    <property type="entry name" value="ATPase domain of HSP90 chaperone/DNA topoisomerase II/histidine kinase"/>
    <property type="match status" value="1"/>
</dbReference>
<dbReference type="InterPro" id="IPR001789">
    <property type="entry name" value="Sig_transdc_resp-reg_receiver"/>
</dbReference>
<keyword evidence="7" id="KW-0067">ATP-binding</keyword>
<dbReference type="InterPro" id="IPR000700">
    <property type="entry name" value="PAS-assoc_C"/>
</dbReference>
<dbReference type="SMART" id="SM00086">
    <property type="entry name" value="PAC"/>
    <property type="match status" value="3"/>
</dbReference>
<dbReference type="Proteomes" id="UP000553343">
    <property type="component" value="Unassembled WGS sequence"/>
</dbReference>
<accession>A0A850T5P8</accession>
<dbReference type="InterPro" id="IPR036097">
    <property type="entry name" value="HisK_dim/P_sf"/>
</dbReference>
<dbReference type="SUPFAM" id="SSF55785">
    <property type="entry name" value="PYP-like sensor domain (PAS domain)"/>
    <property type="match status" value="3"/>
</dbReference>
<evidence type="ECO:0000259" key="11">
    <source>
        <dbReference type="PROSITE" id="PS50110"/>
    </source>
</evidence>
<keyword evidence="6" id="KW-0418">Kinase</keyword>
<reference evidence="14 15" key="1">
    <citation type="submission" date="2020-06" db="EMBL/GenBank/DDBJ databases">
        <title>High-quality draft genome of sulfate reducer Desulfobacter latus type strain AcrS2 isolated from marine sediment.</title>
        <authorList>
            <person name="Hoppe M."/>
            <person name="Larsen C.K."/>
            <person name="Marshall I.P.G."/>
            <person name="Schramm A."/>
            <person name="Marietou A.G."/>
        </authorList>
    </citation>
    <scope>NUCLEOTIDE SEQUENCE [LARGE SCALE GENOMIC DNA]</scope>
    <source>
        <strain evidence="14 15">AcRS2</strain>
    </source>
</reference>
<evidence type="ECO:0000256" key="7">
    <source>
        <dbReference type="ARBA" id="ARBA00022840"/>
    </source>
</evidence>
<dbReference type="Gene3D" id="3.40.50.2300">
    <property type="match status" value="1"/>
</dbReference>
<protein>
    <recommendedName>
        <fullName evidence="2">histidine kinase</fullName>
        <ecNumber evidence="2">2.7.13.3</ecNumber>
    </recommendedName>
</protein>
<dbReference type="InterPro" id="IPR013655">
    <property type="entry name" value="PAS_fold_3"/>
</dbReference>
<feature type="domain" description="Response regulatory" evidence="11">
    <location>
        <begin position="810"/>
        <end position="926"/>
    </location>
</feature>
<dbReference type="Pfam" id="PF13185">
    <property type="entry name" value="GAF_2"/>
    <property type="match status" value="1"/>
</dbReference>
<keyword evidence="5" id="KW-0547">Nucleotide-binding</keyword>
<evidence type="ECO:0000256" key="1">
    <source>
        <dbReference type="ARBA" id="ARBA00000085"/>
    </source>
</evidence>
<dbReference type="AlphaFoldDB" id="A0A850T5P8"/>
<dbReference type="InterPro" id="IPR003594">
    <property type="entry name" value="HATPase_dom"/>
</dbReference>
<dbReference type="SMART" id="SM00387">
    <property type="entry name" value="HATPase_c"/>
    <property type="match status" value="1"/>
</dbReference>
<dbReference type="CDD" id="cd00130">
    <property type="entry name" value="PAS"/>
    <property type="match status" value="3"/>
</dbReference>
<dbReference type="Pfam" id="PF00072">
    <property type="entry name" value="Response_reg"/>
    <property type="match status" value="1"/>
</dbReference>
<dbReference type="GO" id="GO:0005524">
    <property type="term" value="F:ATP binding"/>
    <property type="evidence" value="ECO:0007669"/>
    <property type="project" value="UniProtKB-KW"/>
</dbReference>
<dbReference type="SUPFAM" id="SSF47384">
    <property type="entry name" value="Homodimeric domain of signal transducing histidine kinase"/>
    <property type="match status" value="1"/>
</dbReference>
<dbReference type="Pfam" id="PF02518">
    <property type="entry name" value="HATPase_c"/>
    <property type="match status" value="1"/>
</dbReference>
<feature type="modified residue" description="4-aspartylphosphate" evidence="9">
    <location>
        <position position="861"/>
    </location>
</feature>
<dbReference type="Pfam" id="PF13426">
    <property type="entry name" value="PAS_9"/>
    <property type="match status" value="1"/>
</dbReference>
<proteinExistence type="predicted"/>
<evidence type="ECO:0000259" key="10">
    <source>
        <dbReference type="PROSITE" id="PS50109"/>
    </source>
</evidence>
<evidence type="ECO:0000256" key="8">
    <source>
        <dbReference type="ARBA" id="ARBA00023012"/>
    </source>
</evidence>
<dbReference type="SMART" id="SM00065">
    <property type="entry name" value="GAF"/>
    <property type="match status" value="1"/>
</dbReference>
<dbReference type="Gene3D" id="3.30.450.40">
    <property type="match status" value="1"/>
</dbReference>
<evidence type="ECO:0000259" key="12">
    <source>
        <dbReference type="PROSITE" id="PS50112"/>
    </source>
</evidence>
<comment type="caution">
    <text evidence="14">The sequence shown here is derived from an EMBL/GenBank/DDBJ whole genome shotgun (WGS) entry which is preliminary data.</text>
</comment>
<dbReference type="PROSITE" id="PS50112">
    <property type="entry name" value="PAS"/>
    <property type="match status" value="2"/>
</dbReference>
<dbReference type="EC" id="2.7.13.3" evidence="2"/>
<dbReference type="Pfam" id="PF00989">
    <property type="entry name" value="PAS"/>
    <property type="match status" value="1"/>
</dbReference>
<keyword evidence="4" id="KW-0808">Transferase</keyword>
<dbReference type="Pfam" id="PF08447">
    <property type="entry name" value="PAS_3"/>
    <property type="match status" value="1"/>
</dbReference>
<feature type="domain" description="PAS" evidence="12">
    <location>
        <begin position="255"/>
        <end position="326"/>
    </location>
</feature>
<evidence type="ECO:0000256" key="3">
    <source>
        <dbReference type="ARBA" id="ARBA00022553"/>
    </source>
</evidence>
<dbReference type="Gene3D" id="3.30.565.10">
    <property type="entry name" value="Histidine kinase-like ATPase, C-terminal domain"/>
    <property type="match status" value="1"/>
</dbReference>
<dbReference type="InterPro" id="IPR000014">
    <property type="entry name" value="PAS"/>
</dbReference>
<feature type="domain" description="PAC" evidence="13">
    <location>
        <begin position="328"/>
        <end position="378"/>
    </location>
</feature>
<keyword evidence="8" id="KW-0902">Two-component regulatory system</keyword>
<dbReference type="Gene3D" id="2.10.70.100">
    <property type="match status" value="1"/>
</dbReference>
<dbReference type="PROSITE" id="PS50110">
    <property type="entry name" value="RESPONSE_REGULATORY"/>
    <property type="match status" value="1"/>
</dbReference>
<organism evidence="14 15">
    <name type="scientific">Desulfobacter latus</name>
    <dbReference type="NCBI Taxonomy" id="2292"/>
    <lineage>
        <taxon>Bacteria</taxon>
        <taxon>Pseudomonadati</taxon>
        <taxon>Thermodesulfobacteriota</taxon>
        <taxon>Desulfobacteria</taxon>
        <taxon>Desulfobacterales</taxon>
        <taxon>Desulfobacteraceae</taxon>
        <taxon>Desulfobacter</taxon>
    </lineage>
</organism>
<evidence type="ECO:0000256" key="5">
    <source>
        <dbReference type="ARBA" id="ARBA00022741"/>
    </source>
</evidence>
<dbReference type="PANTHER" id="PTHR43065">
    <property type="entry name" value="SENSOR HISTIDINE KINASE"/>
    <property type="match status" value="1"/>
</dbReference>
<sequence>MDNQSNKINEAYQRTILQTTADGFWLIDGKSRIVEVNRAYCQMTGYSRDELIGLSIGDLDAMETPAEIARRIRRIMQVGHEIFETRHRRKNGSVFPVEVSTTYIKAREGQFVCFCRDLTERKQAEEALKRHHAMLARTEALAHVGSWEWEAEGDKVTWSEELFRIFGLEPMEKAPSFAEHQAFYVPADRVRLLKAVEDCLQNGIPYDLELSFTHTDGQLRHCIVRGIPEHGADGAVNRLYGSLHDITEIKRAKERIAILGHMLDEAPASITIHDTEGRFLYANRKTIALHGYADLDELLKINLHQLDVPESEALLAERFRKINETGEARFDVEHYRKDGSTFPLEVLAKKIEWEGRPAVLSIATDITERRQNEEALARQQRSINLSSQIASVFLISSRNEVFADILDVLLSALDSRFGYFGYIDEAGDLVCPSMTREIWDQCRVPEKSIVFPRADWGGLWGRSLMEKQTLVANENLRIPEGHVALENALATPIVHNDKLIGQFVLADKAGGYDKDDRDLLESVAAQTAPILFAIQKEARQKKAHEKLEEQMRQVQKMEAVGRLAGGVAHDFNNMLGIILGHADMILEEMDPDQALYADLTEIRKAGERSADLTRQLLAFARKQTVAPKVLDLNKTVAGMLKMLTRLIGEDIDMAWIPGEKVWPVKIDPAQIDQVLANLCVNARDAIADVGKVTIETGNIVFDEEYCKEHAGFVPGEYTLLTVSDNGCGMNAETLENIFEPFFTTKESDKGTGLGLATVYGVVKQNNGFINVYSEPDHGTTFRIYLPRHRTKEVRWPDKEAIRPAARGHETILLVEDEPAILRMTTMMLTRIGYKVLAAGTPGEAIALAREHAGDIHLLMTDVVMPEMNGRDLAKNLLSLYPNLKLLFMSGYTANVIAHHGVLDEGVQFIQKPFSKTDLGVKVRAVLDRK</sequence>
<dbReference type="InterPro" id="IPR029016">
    <property type="entry name" value="GAF-like_dom_sf"/>
</dbReference>
<feature type="domain" description="PAS" evidence="12">
    <location>
        <begin position="9"/>
        <end position="79"/>
    </location>
</feature>
<dbReference type="InterPro" id="IPR003018">
    <property type="entry name" value="GAF"/>
</dbReference>
<dbReference type="RefSeq" id="WP_178366096.1">
    <property type="nucleotide sequence ID" value="NZ_JACADJ010000015.1"/>
</dbReference>
<dbReference type="InterPro" id="IPR036890">
    <property type="entry name" value="HATPase_C_sf"/>
</dbReference>
<dbReference type="Gene3D" id="1.10.287.130">
    <property type="match status" value="1"/>
</dbReference>
<dbReference type="SMART" id="SM00388">
    <property type="entry name" value="HisKA"/>
    <property type="match status" value="1"/>
</dbReference>
<dbReference type="EMBL" id="JACADJ010000015">
    <property type="protein sequence ID" value="NWH04642.1"/>
    <property type="molecule type" value="Genomic_DNA"/>
</dbReference>
<dbReference type="CDD" id="cd00082">
    <property type="entry name" value="HisKA"/>
    <property type="match status" value="1"/>
</dbReference>
<evidence type="ECO:0000256" key="9">
    <source>
        <dbReference type="PROSITE-ProRule" id="PRU00169"/>
    </source>
</evidence>
<dbReference type="InterPro" id="IPR013767">
    <property type="entry name" value="PAS_fold"/>
</dbReference>
<evidence type="ECO:0000256" key="6">
    <source>
        <dbReference type="ARBA" id="ARBA00022777"/>
    </source>
</evidence>
<dbReference type="Gene3D" id="3.30.450.20">
    <property type="entry name" value="PAS domain"/>
    <property type="match status" value="3"/>
</dbReference>
<dbReference type="GO" id="GO:0000155">
    <property type="term" value="F:phosphorelay sensor kinase activity"/>
    <property type="evidence" value="ECO:0007669"/>
    <property type="project" value="InterPro"/>
</dbReference>
<evidence type="ECO:0000259" key="13">
    <source>
        <dbReference type="PROSITE" id="PS50113"/>
    </source>
</evidence>
<dbReference type="InterPro" id="IPR005467">
    <property type="entry name" value="His_kinase_dom"/>
</dbReference>
<dbReference type="NCBIfam" id="TIGR00229">
    <property type="entry name" value="sensory_box"/>
    <property type="match status" value="2"/>
</dbReference>
<evidence type="ECO:0000256" key="2">
    <source>
        <dbReference type="ARBA" id="ARBA00012438"/>
    </source>
</evidence>